<dbReference type="EMBL" id="JRFU01000141">
    <property type="protein sequence ID" value="PWE85962.1"/>
    <property type="molecule type" value="Genomic_DNA"/>
</dbReference>
<sequence>MTELLVKLFVKNSKDTKDTKVRLAYGNLAGIVGILCNVLLFAGKYIIGTLFGSIAIAADAVNNLSDASSNIVSLLGFKLGSKKADEEHPYGHARYEYLAGLVVCVIIVAIGLSLAKESILKVIHPSEVDCNVLMIVVLLISICVKLWMSIFNKKIGMRIESDTLIATAADSRNDVISTSAVVVATILCKVTGLNIIDGIAGIGVAVFILYSGIGLIKETLSPLLGKVPAAEFVNHITEKIQSYPGVIGVHDLMIHDYGPGNLFATVHVEFPAETPVIEAHEVMDEIERDFQEQEHMILTIHYDPIVEENAEVAEIRAFVSKAAKEFDERLSIHEVRLVPGNESGNVIFDCVKPAGFKISDSEISSYLQKRVTEWNPRYRCVIKVEQSYV</sequence>
<feature type="transmembrane region" description="Helical" evidence="7">
    <location>
        <begin position="97"/>
        <end position="116"/>
    </location>
</feature>
<evidence type="ECO:0000256" key="1">
    <source>
        <dbReference type="ARBA" id="ARBA00004141"/>
    </source>
</evidence>
<keyword evidence="3" id="KW-0813">Transport</keyword>
<keyword evidence="11" id="KW-1185">Reference proteome</keyword>
<accession>A0A2V1JMM0</accession>
<dbReference type="SUPFAM" id="SSF161111">
    <property type="entry name" value="Cation efflux protein transmembrane domain-like"/>
    <property type="match status" value="1"/>
</dbReference>
<dbReference type="FunFam" id="1.20.1510.10:FF:000006">
    <property type="entry name" value="Divalent cation efflux transporter"/>
    <property type="match status" value="1"/>
</dbReference>
<comment type="caution">
    <text evidence="10">The sequence shown here is derived from an EMBL/GenBank/DDBJ whole genome shotgun (WGS) entry which is preliminary data.</text>
</comment>
<evidence type="ECO:0000313" key="11">
    <source>
        <dbReference type="Proteomes" id="UP000245288"/>
    </source>
</evidence>
<feature type="transmembrane region" description="Helical" evidence="7">
    <location>
        <begin position="195"/>
        <end position="216"/>
    </location>
</feature>
<organism evidence="10 11">
    <name type="scientific">Eubacterium ramulus</name>
    <dbReference type="NCBI Taxonomy" id="39490"/>
    <lineage>
        <taxon>Bacteria</taxon>
        <taxon>Bacillati</taxon>
        <taxon>Bacillota</taxon>
        <taxon>Clostridia</taxon>
        <taxon>Eubacteriales</taxon>
        <taxon>Eubacteriaceae</taxon>
        <taxon>Eubacterium</taxon>
    </lineage>
</organism>
<dbReference type="NCBIfam" id="TIGR01297">
    <property type="entry name" value="CDF"/>
    <property type="match status" value="1"/>
</dbReference>
<dbReference type="OrthoDB" id="9806522at2"/>
<evidence type="ECO:0000256" key="2">
    <source>
        <dbReference type="ARBA" id="ARBA00008114"/>
    </source>
</evidence>
<dbReference type="InterPro" id="IPR002524">
    <property type="entry name" value="Cation_efflux"/>
</dbReference>
<evidence type="ECO:0000256" key="3">
    <source>
        <dbReference type="ARBA" id="ARBA00022448"/>
    </source>
</evidence>
<dbReference type="InterPro" id="IPR036837">
    <property type="entry name" value="Cation_efflux_CTD_sf"/>
</dbReference>
<keyword evidence="5 7" id="KW-1133">Transmembrane helix</keyword>
<dbReference type="RefSeq" id="WP_109216327.1">
    <property type="nucleotide sequence ID" value="NZ_CAJLEE010000055.1"/>
</dbReference>
<dbReference type="Gene3D" id="3.30.70.1350">
    <property type="entry name" value="Cation efflux protein, cytoplasmic domain"/>
    <property type="match status" value="1"/>
</dbReference>
<feature type="transmembrane region" description="Helical" evidence="7">
    <location>
        <begin position="128"/>
        <end position="148"/>
    </location>
</feature>
<protein>
    <submittedName>
        <fullName evidence="10">Cation diffusion facilitator family transporter</fullName>
    </submittedName>
</protein>
<dbReference type="PANTHER" id="PTHR43840:SF15">
    <property type="entry name" value="MITOCHONDRIAL METAL TRANSPORTER 1-RELATED"/>
    <property type="match status" value="1"/>
</dbReference>
<feature type="domain" description="Cation efflux protein transmembrane" evidence="8">
    <location>
        <begin position="31"/>
        <end position="224"/>
    </location>
</feature>
<keyword evidence="6 7" id="KW-0472">Membrane</keyword>
<evidence type="ECO:0000256" key="7">
    <source>
        <dbReference type="SAM" id="Phobius"/>
    </source>
</evidence>
<dbReference type="InterPro" id="IPR027469">
    <property type="entry name" value="Cation_efflux_TMD_sf"/>
</dbReference>
<dbReference type="InterPro" id="IPR050291">
    <property type="entry name" value="CDF_Transporter"/>
</dbReference>
<evidence type="ECO:0000313" key="10">
    <source>
        <dbReference type="EMBL" id="PWE85962.1"/>
    </source>
</evidence>
<evidence type="ECO:0000256" key="4">
    <source>
        <dbReference type="ARBA" id="ARBA00022692"/>
    </source>
</evidence>
<evidence type="ECO:0000256" key="6">
    <source>
        <dbReference type="ARBA" id="ARBA00023136"/>
    </source>
</evidence>
<dbReference type="PANTHER" id="PTHR43840">
    <property type="entry name" value="MITOCHONDRIAL METAL TRANSPORTER 1-RELATED"/>
    <property type="match status" value="1"/>
</dbReference>
<gene>
    <name evidence="10" type="ORF">LG34_12765</name>
</gene>
<dbReference type="Proteomes" id="UP000245288">
    <property type="component" value="Unassembled WGS sequence"/>
</dbReference>
<dbReference type="Gene3D" id="1.20.1510.10">
    <property type="entry name" value="Cation efflux protein transmembrane domain"/>
    <property type="match status" value="1"/>
</dbReference>
<evidence type="ECO:0000259" key="8">
    <source>
        <dbReference type="Pfam" id="PF01545"/>
    </source>
</evidence>
<comment type="subcellular location">
    <subcellularLocation>
        <location evidence="1">Membrane</location>
        <topology evidence="1">Multi-pass membrane protein</topology>
    </subcellularLocation>
</comment>
<comment type="similarity">
    <text evidence="2">Belongs to the cation diffusion facilitator (CDF) transporter (TC 2.A.4) family.</text>
</comment>
<dbReference type="GO" id="GO:0008324">
    <property type="term" value="F:monoatomic cation transmembrane transporter activity"/>
    <property type="evidence" value="ECO:0007669"/>
    <property type="project" value="InterPro"/>
</dbReference>
<keyword evidence="4 7" id="KW-0812">Transmembrane</keyword>
<dbReference type="Pfam" id="PF01545">
    <property type="entry name" value="Cation_efflux"/>
    <property type="match status" value="1"/>
</dbReference>
<proteinExistence type="inferred from homology"/>
<feature type="transmembrane region" description="Helical" evidence="7">
    <location>
        <begin position="21"/>
        <end position="42"/>
    </location>
</feature>
<feature type="domain" description="Cation efflux protein cytoplasmic" evidence="9">
    <location>
        <begin position="229"/>
        <end position="304"/>
    </location>
</feature>
<dbReference type="SUPFAM" id="SSF160240">
    <property type="entry name" value="Cation efflux protein cytoplasmic domain-like"/>
    <property type="match status" value="1"/>
</dbReference>
<dbReference type="InterPro" id="IPR058533">
    <property type="entry name" value="Cation_efflux_TM"/>
</dbReference>
<dbReference type="InterPro" id="IPR027470">
    <property type="entry name" value="Cation_efflux_CTD"/>
</dbReference>
<evidence type="ECO:0000259" key="9">
    <source>
        <dbReference type="Pfam" id="PF16916"/>
    </source>
</evidence>
<name>A0A2V1JMM0_EUBRA</name>
<evidence type="ECO:0000256" key="5">
    <source>
        <dbReference type="ARBA" id="ARBA00022989"/>
    </source>
</evidence>
<dbReference type="AlphaFoldDB" id="A0A2V1JMM0"/>
<dbReference type="GO" id="GO:0016020">
    <property type="term" value="C:membrane"/>
    <property type="evidence" value="ECO:0007669"/>
    <property type="project" value="UniProtKB-SubCell"/>
</dbReference>
<dbReference type="Pfam" id="PF16916">
    <property type="entry name" value="ZT_dimer"/>
    <property type="match status" value="1"/>
</dbReference>
<reference evidence="10 11" key="1">
    <citation type="submission" date="2014-09" db="EMBL/GenBank/DDBJ databases">
        <title>Butyrate-producing bacteria isolated from human gut.</title>
        <authorList>
            <person name="Zhang Q."/>
            <person name="Zhao L."/>
        </authorList>
    </citation>
    <scope>NUCLEOTIDE SEQUENCE [LARGE SCALE GENOMIC DNA]</scope>
    <source>
        <strain evidence="10 11">21</strain>
    </source>
</reference>